<sequence length="112" mass="13304">MTSPSASSVVLFVFIKQKDIVLQKFHRRMSQVCGKNFMSDGVVHEYCRKFKDGRTDVHEEEGRCRKFKDGRTDVHEEEGRCRKFRTFTRKRPRTQVCRNRRSCSTSSRQLLK</sequence>
<dbReference type="EMBL" id="BGPR01000627">
    <property type="protein sequence ID" value="GBM29099.1"/>
    <property type="molecule type" value="Genomic_DNA"/>
</dbReference>
<evidence type="ECO:0008006" key="3">
    <source>
        <dbReference type="Google" id="ProtNLM"/>
    </source>
</evidence>
<gene>
    <name evidence="1" type="ORF">AVEN_40116_1</name>
</gene>
<accession>A0A4Y2ELB0</accession>
<proteinExistence type="predicted"/>
<name>A0A4Y2ELB0_ARAVE</name>
<organism evidence="1 2">
    <name type="scientific">Araneus ventricosus</name>
    <name type="common">Orbweaver spider</name>
    <name type="synonym">Epeira ventricosa</name>
    <dbReference type="NCBI Taxonomy" id="182803"/>
    <lineage>
        <taxon>Eukaryota</taxon>
        <taxon>Metazoa</taxon>
        <taxon>Ecdysozoa</taxon>
        <taxon>Arthropoda</taxon>
        <taxon>Chelicerata</taxon>
        <taxon>Arachnida</taxon>
        <taxon>Araneae</taxon>
        <taxon>Araneomorphae</taxon>
        <taxon>Entelegynae</taxon>
        <taxon>Araneoidea</taxon>
        <taxon>Araneidae</taxon>
        <taxon>Araneus</taxon>
    </lineage>
</organism>
<keyword evidence="2" id="KW-1185">Reference proteome</keyword>
<dbReference type="AlphaFoldDB" id="A0A4Y2ELB0"/>
<comment type="caution">
    <text evidence="1">The sequence shown here is derived from an EMBL/GenBank/DDBJ whole genome shotgun (WGS) entry which is preliminary data.</text>
</comment>
<dbReference type="Proteomes" id="UP000499080">
    <property type="component" value="Unassembled WGS sequence"/>
</dbReference>
<dbReference type="OrthoDB" id="616263at2759"/>
<evidence type="ECO:0000313" key="2">
    <source>
        <dbReference type="Proteomes" id="UP000499080"/>
    </source>
</evidence>
<protein>
    <recommendedName>
        <fullName evidence="3">Mos1 transposase HTH domain-containing protein</fullName>
    </recommendedName>
</protein>
<reference evidence="1 2" key="1">
    <citation type="journal article" date="2019" name="Sci. Rep.">
        <title>Orb-weaving spider Araneus ventricosus genome elucidates the spidroin gene catalogue.</title>
        <authorList>
            <person name="Kono N."/>
            <person name="Nakamura H."/>
            <person name="Ohtoshi R."/>
            <person name="Moran D.A.P."/>
            <person name="Shinohara A."/>
            <person name="Yoshida Y."/>
            <person name="Fujiwara M."/>
            <person name="Mori M."/>
            <person name="Tomita M."/>
            <person name="Arakawa K."/>
        </authorList>
    </citation>
    <scope>NUCLEOTIDE SEQUENCE [LARGE SCALE GENOMIC DNA]</scope>
</reference>
<evidence type="ECO:0000313" key="1">
    <source>
        <dbReference type="EMBL" id="GBM29099.1"/>
    </source>
</evidence>